<reference evidence="10 11" key="1">
    <citation type="submission" date="2015-10" db="EMBL/GenBank/DDBJ databases">
        <title>Draft genomes sequences of Candida glabrata isolates 1A, 1B, 2A, 2B, 3A and 3B.</title>
        <authorList>
            <person name="Haavelsrud O.E."/>
            <person name="Gaustad P."/>
        </authorList>
    </citation>
    <scope>NUCLEOTIDE SEQUENCE [LARGE SCALE GENOMIC DNA]</scope>
    <source>
        <strain evidence="10">910700640</strain>
    </source>
</reference>
<comment type="subcellular location">
    <subcellularLocation>
        <location evidence="1 8">Nucleus</location>
    </subcellularLocation>
</comment>
<evidence type="ECO:0000313" key="10">
    <source>
        <dbReference type="EMBL" id="KTB00030.1"/>
    </source>
</evidence>
<dbReference type="Pfam" id="PF04502">
    <property type="entry name" value="Saf4_Yju2"/>
    <property type="match status" value="1"/>
</dbReference>
<feature type="binding site" evidence="8">
    <location>
        <position position="91"/>
    </location>
    <ligand>
        <name>Zn(2+)</name>
        <dbReference type="ChEBI" id="CHEBI:29105"/>
    </ligand>
</feature>
<feature type="region of interest" description="Disordered" evidence="9">
    <location>
        <begin position="139"/>
        <end position="163"/>
    </location>
</feature>
<dbReference type="GO" id="GO:0071006">
    <property type="term" value="C:U2-type catalytic step 1 spliceosome"/>
    <property type="evidence" value="ECO:0007669"/>
    <property type="project" value="UniProtKB-UniRule"/>
</dbReference>
<evidence type="ECO:0000256" key="9">
    <source>
        <dbReference type="SAM" id="MobiDB-lite"/>
    </source>
</evidence>
<comment type="subunit">
    <text evidence="8">Component of the spliceosome. Present in the activated B complex, the catalytically activated B* complex which catalyzes the branching, the catalytic step 1 C complex catalyzing the exon ligation, and the postcatalytic P complex containing the ligated exons (mRNA) and the excised lariat intron.</text>
</comment>
<evidence type="ECO:0000256" key="6">
    <source>
        <dbReference type="ARBA" id="ARBA00023187"/>
    </source>
</evidence>
<dbReference type="InterPro" id="IPR007590">
    <property type="entry name" value="Saf4/Yju2"/>
</dbReference>
<keyword evidence="7 8" id="KW-0539">Nucleus</keyword>
<evidence type="ECO:0000256" key="7">
    <source>
        <dbReference type="ARBA" id="ARBA00023242"/>
    </source>
</evidence>
<comment type="caution">
    <text evidence="10">The sequence shown here is derived from an EMBL/GenBank/DDBJ whole genome shotgun (WGS) entry which is preliminary data.</text>
</comment>
<feature type="region of interest" description="Disordered" evidence="9">
    <location>
        <begin position="232"/>
        <end position="278"/>
    </location>
</feature>
<dbReference type="VEuPathDB" id="FungiDB:CAGL0F07557g"/>
<keyword evidence="4 8" id="KW-0747">Spliceosome</keyword>
<dbReference type="GO" id="GO:0000384">
    <property type="term" value="F:first spliceosomal transesterification activity"/>
    <property type="evidence" value="ECO:0007669"/>
    <property type="project" value="EnsemblFungi"/>
</dbReference>
<accession>A0A0W0DWC5</accession>
<proteinExistence type="inferred from homology"/>
<organism evidence="10 11">
    <name type="scientific">Candida glabrata</name>
    <name type="common">Yeast</name>
    <name type="synonym">Torulopsis glabrata</name>
    <dbReference type="NCBI Taxonomy" id="5478"/>
    <lineage>
        <taxon>Eukaryota</taxon>
        <taxon>Fungi</taxon>
        <taxon>Dikarya</taxon>
        <taxon>Ascomycota</taxon>
        <taxon>Saccharomycotina</taxon>
        <taxon>Saccharomycetes</taxon>
        <taxon>Saccharomycetales</taxon>
        <taxon>Saccharomycetaceae</taxon>
        <taxon>Nakaseomyces</taxon>
    </lineage>
</organism>
<dbReference type="GO" id="GO:0071007">
    <property type="term" value="C:U2-type catalytic step 2 spliceosome"/>
    <property type="evidence" value="ECO:0007669"/>
    <property type="project" value="UniProtKB-UniRule"/>
</dbReference>
<dbReference type="AlphaFoldDB" id="A0A0W0DWC5"/>
<dbReference type="GO" id="GO:0030620">
    <property type="term" value="F:U2 snRNA binding"/>
    <property type="evidence" value="ECO:0007669"/>
    <property type="project" value="EnsemblFungi"/>
</dbReference>
<dbReference type="GO" id="GO:0046872">
    <property type="term" value="F:metal ion binding"/>
    <property type="evidence" value="ECO:0007669"/>
    <property type="project" value="UniProtKB-KW"/>
</dbReference>
<feature type="compositionally biased region" description="Polar residues" evidence="9">
    <location>
        <begin position="243"/>
        <end position="270"/>
    </location>
</feature>
<dbReference type="PANTHER" id="PTHR12111">
    <property type="entry name" value="SPLICING FACTOR YJU2"/>
    <property type="match status" value="1"/>
</dbReference>
<dbReference type="VEuPathDB" id="FungiDB:GVI51_F07117"/>
<keyword evidence="5 8" id="KW-0862">Zinc</keyword>
<protein>
    <recommendedName>
        <fullName evidence="8">Splicing factor YJU2</fullName>
    </recommendedName>
</protein>
<dbReference type="GO" id="GO:0000974">
    <property type="term" value="C:Prp19 complex"/>
    <property type="evidence" value="ECO:0007669"/>
    <property type="project" value="EnsemblFungi"/>
</dbReference>
<comment type="similarity">
    <text evidence="8">Belongs to the CWC16 family. YJU2 subfamily.</text>
</comment>
<name>A0A0W0DWC5_CANGB</name>
<dbReference type="VEuPathDB" id="FungiDB:GWK60_F07095"/>
<dbReference type="Proteomes" id="UP000054886">
    <property type="component" value="Unassembled WGS sequence"/>
</dbReference>
<dbReference type="EMBL" id="LLZZ01000141">
    <property type="protein sequence ID" value="KTB00030.1"/>
    <property type="molecule type" value="Genomic_DNA"/>
</dbReference>
<keyword evidence="6" id="KW-0508">mRNA splicing</keyword>
<comment type="function">
    <text evidence="8">Part of the spliceosome which catalyzes two sequential transesterification reactions, first the excision of the non-coding intron from pre-mRNA and then the ligation of the coding exons to form the mature mRNA. Plays a role (via N-terminus) in stabilizing the structure of the spliceosome catalytic core and docking of the branch helix into the active site, producing 5'-exon and lariat intron-3'-intermediates. Further stabilizes spliceosome conformation for 3'-splice site docking (via C-terminus) promoting exon ligation.</text>
</comment>
<evidence type="ECO:0000256" key="5">
    <source>
        <dbReference type="ARBA" id="ARBA00022833"/>
    </source>
</evidence>
<feature type="binding site" evidence="8">
    <location>
        <position position="51"/>
    </location>
    <ligand>
        <name>Zn(2+)</name>
        <dbReference type="ChEBI" id="CHEBI:29105"/>
    </ligand>
</feature>
<dbReference type="InterPro" id="IPR043701">
    <property type="entry name" value="Yju2"/>
</dbReference>
<evidence type="ECO:0000313" key="11">
    <source>
        <dbReference type="Proteomes" id="UP000054886"/>
    </source>
</evidence>
<dbReference type="VEuPathDB" id="FungiDB:B1J91_F07557g"/>
<evidence type="ECO:0000256" key="4">
    <source>
        <dbReference type="ARBA" id="ARBA00022728"/>
    </source>
</evidence>
<gene>
    <name evidence="8" type="primary">YJU2</name>
    <name evidence="10" type="ORF">AO440_001416</name>
</gene>
<feature type="binding site" evidence="8">
    <location>
        <position position="88"/>
    </location>
    <ligand>
        <name>Zn(2+)</name>
        <dbReference type="ChEBI" id="CHEBI:29105"/>
    </ligand>
</feature>
<dbReference type="GO" id="GO:0000349">
    <property type="term" value="P:generation of catalytic spliceosome for first transesterification step"/>
    <property type="evidence" value="ECO:0007669"/>
    <property type="project" value="UniProtKB-UniRule"/>
</dbReference>
<evidence type="ECO:0000256" key="8">
    <source>
        <dbReference type="HAMAP-Rule" id="MF_03226"/>
    </source>
</evidence>
<evidence type="ECO:0000256" key="2">
    <source>
        <dbReference type="ARBA" id="ARBA00022664"/>
    </source>
</evidence>
<dbReference type="HAMAP" id="MF_03226">
    <property type="entry name" value="YJU2"/>
    <property type="match status" value="1"/>
</dbReference>
<keyword evidence="2" id="KW-0507">mRNA processing</keyword>
<evidence type="ECO:0000256" key="3">
    <source>
        <dbReference type="ARBA" id="ARBA00022723"/>
    </source>
</evidence>
<evidence type="ECO:0000256" key="1">
    <source>
        <dbReference type="ARBA" id="ARBA00004123"/>
    </source>
</evidence>
<keyword evidence="3 8" id="KW-0479">Metal-binding</keyword>
<dbReference type="PANTHER" id="PTHR12111:SF1">
    <property type="entry name" value="SPLICING FACTOR YJU2"/>
    <property type="match status" value="1"/>
</dbReference>
<dbReference type="GO" id="GO:0000350">
    <property type="term" value="P:generation of catalytic spliceosome for second transesterification step"/>
    <property type="evidence" value="ECO:0007669"/>
    <property type="project" value="UniProtKB-UniRule"/>
</dbReference>
<sequence length="295" mass="34213">MSERKAINKYYPPDYDPVEAERIARSMSKKLKNANKSESTIRLMTPFSMRCTKCDEYIAKSRKFNGKKKTLDEKYLDSIKIYRFTIRCPQCANPISFRTDPKSADYVMESGGVRNYVKRQEEEKKAQDETLEETLKRLAKEKEEEEELKQNKGKSEDKSKDKMALLEEKLAKLQQQQKDVKDLEQMIQNNKAKYETSNMLGKISKPKNNAKLEQQNLDAIAESAFAKFRSHNSISTNDDKSETTAVQNTDTFSQLQSRSNLPELKNTSMEAKQKPTKIKLKVKRNTLGIVKRQRK</sequence>
<feature type="binding site" evidence="8">
    <location>
        <position position="54"/>
    </location>
    <ligand>
        <name>Zn(2+)</name>
        <dbReference type="ChEBI" id="CHEBI:29105"/>
    </ligand>
</feature>